<evidence type="ECO:0000256" key="2">
    <source>
        <dbReference type="ARBA" id="ARBA00023121"/>
    </source>
</evidence>
<dbReference type="RefSeq" id="WP_047915447.1">
    <property type="nucleotide sequence ID" value="NZ_LN774769.1"/>
</dbReference>
<dbReference type="NCBIfam" id="TIGR00762">
    <property type="entry name" value="DegV"/>
    <property type="match status" value="1"/>
</dbReference>
<dbReference type="Gene3D" id="3.30.1180.10">
    <property type="match status" value="1"/>
</dbReference>
<sequence length="281" mass="30778">MKTAIITDSSAFLRDDVREKDNVFVLDIPIFIAGETYIEGKTLTDSAFYEKMAASAELPKTSQPSMHDLTELLDKLAAEGYTHVVGLFLSSGISGFWQNIQYLKDEYPKLTIAFPDTIITSAPLGYMVEMTANMTKTNASFDFILTELAEIIAKTTAFIIVDDLDHLVKGGRLSNGAAIIGNLLNIKPILRFDEAGKIVVYEKIRTSKKAFKKLYKILSETTKSGDYKVYVIHSNIPETAKDVAQELTEKGFDVSIASFGAVIGTHLGEGALGFGISPKLT</sequence>
<gene>
    <name evidence="3" type="ORF">LACPI_1086</name>
</gene>
<dbReference type="AlphaFoldDB" id="A0A0D6DXR1"/>
<dbReference type="InterPro" id="IPR050270">
    <property type="entry name" value="DegV_domain_contain"/>
</dbReference>
<dbReference type="InterPro" id="IPR043168">
    <property type="entry name" value="DegV_C"/>
</dbReference>
<evidence type="ECO:0000313" key="4">
    <source>
        <dbReference type="Proteomes" id="UP000033166"/>
    </source>
</evidence>
<dbReference type="Pfam" id="PF02645">
    <property type="entry name" value="DegV"/>
    <property type="match status" value="1"/>
</dbReference>
<reference evidence="4" key="1">
    <citation type="submission" date="2015-01" db="EMBL/GenBank/DDBJ databases">
        <authorList>
            <person name="Andreevskaya M."/>
        </authorList>
    </citation>
    <scope>NUCLEOTIDE SEQUENCE [LARGE SCALE GENOMIC DNA]</scope>
    <source>
        <strain evidence="4">MKFS47</strain>
    </source>
</reference>
<protein>
    <submittedName>
        <fullName evidence="3">DegV family protein</fullName>
    </submittedName>
</protein>
<organism evidence="3 4">
    <name type="scientific">Pseudolactococcus piscium MKFS47</name>
    <dbReference type="NCBI Taxonomy" id="297352"/>
    <lineage>
        <taxon>Bacteria</taxon>
        <taxon>Bacillati</taxon>
        <taxon>Bacillota</taxon>
        <taxon>Bacilli</taxon>
        <taxon>Lactobacillales</taxon>
        <taxon>Streptococcaceae</taxon>
        <taxon>Pseudolactococcus</taxon>
    </lineage>
</organism>
<keyword evidence="2" id="KW-0446">Lipid-binding</keyword>
<dbReference type="Proteomes" id="UP000033166">
    <property type="component" value="Chromosome I"/>
</dbReference>
<evidence type="ECO:0000313" key="3">
    <source>
        <dbReference type="EMBL" id="CEN28286.1"/>
    </source>
</evidence>
<name>A0A0D6DXR1_9LACT</name>
<evidence type="ECO:0000256" key="1">
    <source>
        <dbReference type="ARBA" id="ARBA00003238"/>
    </source>
</evidence>
<dbReference type="PROSITE" id="PS51482">
    <property type="entry name" value="DEGV"/>
    <property type="match status" value="1"/>
</dbReference>
<dbReference type="PANTHER" id="PTHR33434:SF2">
    <property type="entry name" value="FATTY ACID-BINDING PROTEIN TM_1468"/>
    <property type="match status" value="1"/>
</dbReference>
<dbReference type="SUPFAM" id="SSF82549">
    <property type="entry name" value="DAK1/DegV-like"/>
    <property type="match status" value="1"/>
</dbReference>
<proteinExistence type="predicted"/>
<comment type="function">
    <text evidence="1">May bind long-chain fatty acids, such as palmitate, and may play a role in lipid transport or fatty acid metabolism.</text>
</comment>
<dbReference type="PANTHER" id="PTHR33434">
    <property type="entry name" value="DEGV DOMAIN-CONTAINING PROTEIN DR_1986-RELATED"/>
    <property type="match status" value="1"/>
</dbReference>
<dbReference type="InterPro" id="IPR003797">
    <property type="entry name" value="DegV"/>
</dbReference>
<dbReference type="STRING" id="1364.LP2241_30072"/>
<dbReference type="HOGENOM" id="CLU_048251_3_1_9"/>
<dbReference type="GO" id="GO:0008289">
    <property type="term" value="F:lipid binding"/>
    <property type="evidence" value="ECO:0007669"/>
    <property type="project" value="UniProtKB-KW"/>
</dbReference>
<accession>A0A0D6DXR1</accession>
<dbReference type="EMBL" id="LN774769">
    <property type="protein sequence ID" value="CEN28286.1"/>
    <property type="molecule type" value="Genomic_DNA"/>
</dbReference>
<dbReference type="KEGG" id="lpk:LACPI_1086"/>
<dbReference type="Gene3D" id="3.40.50.10170">
    <property type="match status" value="1"/>
</dbReference>